<dbReference type="SUPFAM" id="SSF49785">
    <property type="entry name" value="Galactose-binding domain-like"/>
    <property type="match status" value="1"/>
</dbReference>
<dbReference type="AlphaFoldDB" id="A0A6H1ZDS9"/>
<evidence type="ECO:0000313" key="1">
    <source>
        <dbReference type="EMBL" id="QJA45415.1"/>
    </source>
</evidence>
<sequence>MATYTLQYPPAHDDTYVKSTTKFSTDYWAYIATNPATPLTGTGVGTNWIAASGAYTNQRFHIDLGSAKIIRRIYYENRHNSGGDTENGVKNFIFQGSNNAAAFAELTYATDTNWTAITTAQSTFDQHVALDQADPKYILATNTKKYQYYAFKFADNWSGANQMALRRVSLMTEDGYYPPAGGLGIGNPWIFMKDMWEKHNKLWIPKLILQEDLGFNY</sequence>
<name>A0A6H1ZDS9_9ZZZZ</name>
<evidence type="ECO:0008006" key="2">
    <source>
        <dbReference type="Google" id="ProtNLM"/>
    </source>
</evidence>
<dbReference type="Gene3D" id="2.60.120.260">
    <property type="entry name" value="Galactose-binding domain-like"/>
    <property type="match status" value="1"/>
</dbReference>
<organism evidence="1">
    <name type="scientific">viral metagenome</name>
    <dbReference type="NCBI Taxonomy" id="1070528"/>
    <lineage>
        <taxon>unclassified sequences</taxon>
        <taxon>metagenomes</taxon>
        <taxon>organismal metagenomes</taxon>
    </lineage>
</organism>
<dbReference type="EMBL" id="MT143990">
    <property type="protein sequence ID" value="QJA45415.1"/>
    <property type="molecule type" value="Genomic_DNA"/>
</dbReference>
<gene>
    <name evidence="1" type="ORF">TM448A00237_0021</name>
</gene>
<reference evidence="1" key="1">
    <citation type="submission" date="2020-03" db="EMBL/GenBank/DDBJ databases">
        <title>The deep terrestrial virosphere.</title>
        <authorList>
            <person name="Holmfeldt K."/>
            <person name="Nilsson E."/>
            <person name="Simone D."/>
            <person name="Lopez-Fernandez M."/>
            <person name="Wu X."/>
            <person name="de Brujin I."/>
            <person name="Lundin D."/>
            <person name="Andersson A."/>
            <person name="Bertilsson S."/>
            <person name="Dopson M."/>
        </authorList>
    </citation>
    <scope>NUCLEOTIDE SEQUENCE</scope>
    <source>
        <strain evidence="1">TM448A00237</strain>
    </source>
</reference>
<proteinExistence type="predicted"/>
<accession>A0A6H1ZDS9</accession>
<dbReference type="InterPro" id="IPR008979">
    <property type="entry name" value="Galactose-bd-like_sf"/>
</dbReference>
<protein>
    <recommendedName>
        <fullName evidence="2">F5/8 type C domain-containing protein</fullName>
    </recommendedName>
</protein>